<dbReference type="RefSeq" id="WP_142530873.1">
    <property type="nucleotide sequence ID" value="NZ_CBCSJO010000014.1"/>
</dbReference>
<name>A0A521FNZ7_9SPHI</name>
<dbReference type="OrthoDB" id="10003827at2"/>
<protein>
    <submittedName>
        <fullName evidence="1">Uncharacterized protein</fullName>
    </submittedName>
</protein>
<keyword evidence="2" id="KW-1185">Reference proteome</keyword>
<organism evidence="1 2">
    <name type="scientific">Pedobacter westerhofensis</name>
    <dbReference type="NCBI Taxonomy" id="425512"/>
    <lineage>
        <taxon>Bacteria</taxon>
        <taxon>Pseudomonadati</taxon>
        <taxon>Bacteroidota</taxon>
        <taxon>Sphingobacteriia</taxon>
        <taxon>Sphingobacteriales</taxon>
        <taxon>Sphingobacteriaceae</taxon>
        <taxon>Pedobacter</taxon>
    </lineage>
</organism>
<sequence length="75" mass="7924">MNTREIKQISFEDYMDVILGTFSGLTGGTVLGSAFGFTGGIIGALLGSFISGYDAYKTVCKNYSASVSGKMPEDH</sequence>
<evidence type="ECO:0000313" key="1">
    <source>
        <dbReference type="EMBL" id="SMO97935.1"/>
    </source>
</evidence>
<dbReference type="AlphaFoldDB" id="A0A521FNZ7"/>
<dbReference type="Proteomes" id="UP000320300">
    <property type="component" value="Unassembled WGS sequence"/>
</dbReference>
<gene>
    <name evidence="1" type="ORF">SAMN06265348_11563</name>
</gene>
<reference evidence="1 2" key="1">
    <citation type="submission" date="2017-05" db="EMBL/GenBank/DDBJ databases">
        <authorList>
            <person name="Varghese N."/>
            <person name="Submissions S."/>
        </authorList>
    </citation>
    <scope>NUCLEOTIDE SEQUENCE [LARGE SCALE GENOMIC DNA]</scope>
    <source>
        <strain evidence="1 2">DSM 19036</strain>
    </source>
</reference>
<evidence type="ECO:0000313" key="2">
    <source>
        <dbReference type="Proteomes" id="UP000320300"/>
    </source>
</evidence>
<dbReference type="EMBL" id="FXTN01000015">
    <property type="protein sequence ID" value="SMO97935.1"/>
    <property type="molecule type" value="Genomic_DNA"/>
</dbReference>
<accession>A0A521FNZ7</accession>
<proteinExistence type="predicted"/>